<feature type="active site" description="GMP-histidine intermediate" evidence="18">
    <location>
        <position position="47"/>
    </location>
</feature>
<comment type="pathway">
    <text evidence="6">Cofactor biosynthesis; adenosylcobalamin biosynthesis; adenosylcobalamin from cob(II)yrinate a,c-diamide: step 5/7.</text>
</comment>
<comment type="function">
    <text evidence="4">Catalyzes ATP-dependent phosphorylation of adenosylcobinamide and addition of GMP to adenosylcobinamide phosphate.</text>
</comment>
<keyword evidence="20" id="KW-0548">Nucleotidyltransferase</keyword>
<keyword evidence="21" id="KW-1185">Reference proteome</keyword>
<evidence type="ECO:0000256" key="17">
    <source>
        <dbReference type="ARBA" id="ARBA00030571"/>
    </source>
</evidence>
<reference evidence="20 21" key="1">
    <citation type="submission" date="2019-03" db="EMBL/GenBank/DDBJ databases">
        <title>Draft genome sequence data and analysis of a Fermenting Bacterium, Soehngenia longevitae strain 1933PT, isolated from petroleum reservoir in Azerbaijan.</title>
        <authorList>
            <person name="Grouzdev D.S."/>
            <person name="Bidzhieva S.K."/>
            <person name="Sokolova D.S."/>
            <person name="Tourova T.P."/>
            <person name="Poltaraus A.B."/>
            <person name="Nazina T.N."/>
        </authorList>
    </citation>
    <scope>NUCLEOTIDE SEQUENCE [LARGE SCALE GENOMIC DNA]</scope>
    <source>
        <strain evidence="20 21">1933P</strain>
    </source>
</reference>
<keyword evidence="10" id="KW-0169">Cobalamin biosynthesis</keyword>
<accession>A0A4Z0D9H1</accession>
<keyword evidence="13 20" id="KW-0418">Kinase</keyword>
<organism evidence="20 21">
    <name type="scientific">Soehngenia longivitae</name>
    <dbReference type="NCBI Taxonomy" id="2562294"/>
    <lineage>
        <taxon>Bacteria</taxon>
        <taxon>Bacillati</taxon>
        <taxon>Bacillota</taxon>
        <taxon>Tissierellia</taxon>
        <taxon>Tissierellales</taxon>
        <taxon>Tissierellaceae</taxon>
        <taxon>Soehngenia</taxon>
    </lineage>
</organism>
<keyword evidence="12 19" id="KW-0547">Nucleotide-binding</keyword>
<dbReference type="EC" id="2.7.1.156" evidence="8"/>
<dbReference type="RefSeq" id="WP_135269731.1">
    <property type="nucleotide sequence ID" value="NZ_SRIB01000001.1"/>
</dbReference>
<dbReference type="PIRSF" id="PIRSF006135">
    <property type="entry name" value="CobU"/>
    <property type="match status" value="1"/>
</dbReference>
<feature type="binding site" evidence="19">
    <location>
        <begin position="48"/>
        <end position="51"/>
    </location>
    <ligand>
        <name>GTP</name>
        <dbReference type="ChEBI" id="CHEBI:37565"/>
    </ligand>
</feature>
<evidence type="ECO:0000256" key="10">
    <source>
        <dbReference type="ARBA" id="ARBA00022573"/>
    </source>
</evidence>
<evidence type="ECO:0000256" key="4">
    <source>
        <dbReference type="ARBA" id="ARBA00003889"/>
    </source>
</evidence>
<evidence type="ECO:0000256" key="14">
    <source>
        <dbReference type="ARBA" id="ARBA00022840"/>
    </source>
</evidence>
<dbReference type="GO" id="GO:0008820">
    <property type="term" value="F:cobinamide phosphate guanylyltransferase activity"/>
    <property type="evidence" value="ECO:0007669"/>
    <property type="project" value="UniProtKB-EC"/>
</dbReference>
<evidence type="ECO:0000256" key="16">
    <source>
        <dbReference type="ARBA" id="ARBA00029570"/>
    </source>
</evidence>
<dbReference type="InterPro" id="IPR003203">
    <property type="entry name" value="CobU/CobP"/>
</dbReference>
<protein>
    <recommendedName>
        <fullName evidence="16">Adenosylcobinamide kinase</fullName>
        <ecNumber evidence="8">2.7.1.156</ecNumber>
        <ecNumber evidence="9">2.7.7.62</ecNumber>
    </recommendedName>
    <alternativeName>
        <fullName evidence="17">Adenosylcobinamide-phosphate guanylyltransferase</fullName>
    </alternativeName>
</protein>
<sequence length="178" mass="20388">MITLVTGGARSGKTNFAQKRLMSKKDVVYIATAKVEDSEMADRVKHHKDSRPSSWRTFEAYYDLQNALGKEDNYILDCVTNLSSNIMFDLSKDVDFIDDKLQQVIEKEIMKQLNDLILKIREENKNLILVTNELGDSIVPQHHISRVFRDIQGRVNQNLASISDEVYIVICGIEVKLK</sequence>
<evidence type="ECO:0000256" key="8">
    <source>
        <dbReference type="ARBA" id="ARBA00012016"/>
    </source>
</evidence>
<comment type="similarity">
    <text evidence="7">Belongs to the CobU/CobP family.</text>
</comment>
<dbReference type="CDD" id="cd00544">
    <property type="entry name" value="CobU"/>
    <property type="match status" value="1"/>
</dbReference>
<feature type="binding site" evidence="19">
    <location>
        <position position="59"/>
    </location>
    <ligand>
        <name>GTP</name>
        <dbReference type="ChEBI" id="CHEBI:37565"/>
    </ligand>
</feature>
<evidence type="ECO:0000256" key="11">
    <source>
        <dbReference type="ARBA" id="ARBA00022679"/>
    </source>
</evidence>
<comment type="catalytic activity">
    <reaction evidence="1">
        <text>adenosylcob(III)inamide + ATP = adenosylcob(III)inamide phosphate + ADP + H(+)</text>
        <dbReference type="Rhea" id="RHEA:15769"/>
        <dbReference type="ChEBI" id="CHEBI:2480"/>
        <dbReference type="ChEBI" id="CHEBI:15378"/>
        <dbReference type="ChEBI" id="CHEBI:30616"/>
        <dbReference type="ChEBI" id="CHEBI:58502"/>
        <dbReference type="ChEBI" id="CHEBI:456216"/>
        <dbReference type="EC" id="2.7.1.156"/>
    </reaction>
</comment>
<evidence type="ECO:0000256" key="5">
    <source>
        <dbReference type="ARBA" id="ARBA00004692"/>
    </source>
</evidence>
<comment type="catalytic activity">
    <reaction evidence="2">
        <text>adenosylcob(III)inamide phosphate + GTP + H(+) = adenosylcob(III)inamide-GDP + diphosphate</text>
        <dbReference type="Rhea" id="RHEA:22712"/>
        <dbReference type="ChEBI" id="CHEBI:15378"/>
        <dbReference type="ChEBI" id="CHEBI:33019"/>
        <dbReference type="ChEBI" id="CHEBI:37565"/>
        <dbReference type="ChEBI" id="CHEBI:58502"/>
        <dbReference type="ChEBI" id="CHEBI:60487"/>
        <dbReference type="EC" id="2.7.7.62"/>
    </reaction>
</comment>
<name>A0A4Z0D9H1_9FIRM</name>
<evidence type="ECO:0000256" key="19">
    <source>
        <dbReference type="PIRSR" id="PIRSR006135-2"/>
    </source>
</evidence>
<comment type="catalytic activity">
    <reaction evidence="3">
        <text>adenosylcob(III)inamide + GTP = adenosylcob(III)inamide phosphate + GDP + H(+)</text>
        <dbReference type="Rhea" id="RHEA:15765"/>
        <dbReference type="ChEBI" id="CHEBI:2480"/>
        <dbReference type="ChEBI" id="CHEBI:15378"/>
        <dbReference type="ChEBI" id="CHEBI:37565"/>
        <dbReference type="ChEBI" id="CHEBI:58189"/>
        <dbReference type="ChEBI" id="CHEBI:58502"/>
        <dbReference type="EC" id="2.7.1.156"/>
    </reaction>
</comment>
<dbReference type="Gene3D" id="3.40.50.300">
    <property type="entry name" value="P-loop containing nucleotide triphosphate hydrolases"/>
    <property type="match status" value="1"/>
</dbReference>
<evidence type="ECO:0000313" key="21">
    <source>
        <dbReference type="Proteomes" id="UP000298381"/>
    </source>
</evidence>
<evidence type="ECO:0000256" key="1">
    <source>
        <dbReference type="ARBA" id="ARBA00000312"/>
    </source>
</evidence>
<comment type="pathway">
    <text evidence="5">Cofactor biosynthesis; adenosylcobalamin biosynthesis; adenosylcobalamin from cob(II)yrinate a,c-diamide: step 6/7.</text>
</comment>
<evidence type="ECO:0000256" key="6">
    <source>
        <dbReference type="ARBA" id="ARBA00005159"/>
    </source>
</evidence>
<dbReference type="UniPathway" id="UPA00148">
    <property type="reaction ID" value="UER00236"/>
</dbReference>
<dbReference type="OrthoDB" id="9799422at2"/>
<keyword evidence="11 20" id="KW-0808">Transferase</keyword>
<dbReference type="GO" id="GO:0009236">
    <property type="term" value="P:cobalamin biosynthetic process"/>
    <property type="evidence" value="ECO:0007669"/>
    <property type="project" value="UniProtKB-UniPathway"/>
</dbReference>
<dbReference type="GO" id="GO:0005525">
    <property type="term" value="F:GTP binding"/>
    <property type="evidence" value="ECO:0007669"/>
    <property type="project" value="UniProtKB-KW"/>
</dbReference>
<dbReference type="EC" id="2.7.7.62" evidence="9"/>
<keyword evidence="14" id="KW-0067">ATP-binding</keyword>
<evidence type="ECO:0000256" key="7">
    <source>
        <dbReference type="ARBA" id="ARBA00007490"/>
    </source>
</evidence>
<dbReference type="PANTHER" id="PTHR34848:SF1">
    <property type="entry name" value="BIFUNCTIONAL ADENOSYLCOBALAMIN BIOSYNTHESIS PROTEIN COBU"/>
    <property type="match status" value="1"/>
</dbReference>
<dbReference type="Proteomes" id="UP000298381">
    <property type="component" value="Unassembled WGS sequence"/>
</dbReference>
<evidence type="ECO:0000256" key="18">
    <source>
        <dbReference type="PIRSR" id="PIRSR006135-1"/>
    </source>
</evidence>
<feature type="binding site" evidence="19">
    <location>
        <begin position="31"/>
        <end position="33"/>
    </location>
    <ligand>
        <name>GTP</name>
        <dbReference type="ChEBI" id="CHEBI:37565"/>
    </ligand>
</feature>
<feature type="binding site" evidence="19">
    <location>
        <position position="77"/>
    </location>
    <ligand>
        <name>GTP</name>
        <dbReference type="ChEBI" id="CHEBI:37565"/>
    </ligand>
</feature>
<dbReference type="AlphaFoldDB" id="A0A4Z0D9H1"/>
<dbReference type="GO" id="GO:0005524">
    <property type="term" value="F:ATP binding"/>
    <property type="evidence" value="ECO:0007669"/>
    <property type="project" value="UniProtKB-KW"/>
</dbReference>
<comment type="caution">
    <text evidence="20">The sequence shown here is derived from an EMBL/GenBank/DDBJ whole genome shotgun (WGS) entry which is preliminary data.</text>
</comment>
<evidence type="ECO:0000256" key="13">
    <source>
        <dbReference type="ARBA" id="ARBA00022777"/>
    </source>
</evidence>
<dbReference type="NCBIfam" id="NF004469">
    <property type="entry name" value="PRK05800.1"/>
    <property type="match status" value="1"/>
</dbReference>
<dbReference type="SUPFAM" id="SSF52540">
    <property type="entry name" value="P-loop containing nucleoside triphosphate hydrolases"/>
    <property type="match status" value="1"/>
</dbReference>
<dbReference type="GO" id="GO:0043752">
    <property type="term" value="F:adenosylcobinamide kinase activity"/>
    <property type="evidence" value="ECO:0007669"/>
    <property type="project" value="UniProtKB-EC"/>
</dbReference>
<gene>
    <name evidence="20" type="primary">cobU</name>
    <name evidence="20" type="ORF">E4100_00060</name>
</gene>
<dbReference type="EMBL" id="SRIB01000001">
    <property type="protein sequence ID" value="TFZ41576.1"/>
    <property type="molecule type" value="Genomic_DNA"/>
</dbReference>
<dbReference type="Pfam" id="PF02283">
    <property type="entry name" value="CobU"/>
    <property type="match status" value="1"/>
</dbReference>
<dbReference type="PANTHER" id="PTHR34848">
    <property type="match status" value="1"/>
</dbReference>
<evidence type="ECO:0000313" key="20">
    <source>
        <dbReference type="EMBL" id="TFZ41576.1"/>
    </source>
</evidence>
<dbReference type="InterPro" id="IPR027417">
    <property type="entry name" value="P-loop_NTPase"/>
</dbReference>
<evidence type="ECO:0000256" key="9">
    <source>
        <dbReference type="ARBA" id="ARBA00012523"/>
    </source>
</evidence>
<keyword evidence="15 19" id="KW-0342">GTP-binding</keyword>
<evidence type="ECO:0000256" key="12">
    <source>
        <dbReference type="ARBA" id="ARBA00022741"/>
    </source>
</evidence>
<evidence type="ECO:0000256" key="3">
    <source>
        <dbReference type="ARBA" id="ARBA00001522"/>
    </source>
</evidence>
<proteinExistence type="inferred from homology"/>
<evidence type="ECO:0000256" key="2">
    <source>
        <dbReference type="ARBA" id="ARBA00000711"/>
    </source>
</evidence>
<evidence type="ECO:0000256" key="15">
    <source>
        <dbReference type="ARBA" id="ARBA00023134"/>
    </source>
</evidence>